<dbReference type="GO" id="GO:0005737">
    <property type="term" value="C:cytoplasm"/>
    <property type="evidence" value="ECO:0007669"/>
    <property type="project" value="UniProtKB-SubCell"/>
</dbReference>
<evidence type="ECO:0000256" key="7">
    <source>
        <dbReference type="ARBA" id="ARBA00022679"/>
    </source>
</evidence>
<accession>A0A1Q2HUZ2</accession>
<dbReference type="SUPFAM" id="SSF53383">
    <property type="entry name" value="PLP-dependent transferases"/>
    <property type="match status" value="1"/>
</dbReference>
<dbReference type="InterPro" id="IPR000192">
    <property type="entry name" value="Aminotrans_V_dom"/>
</dbReference>
<dbReference type="PIRSF" id="PIRSF000525">
    <property type="entry name" value="SerC"/>
    <property type="match status" value="1"/>
</dbReference>
<keyword evidence="6 13" id="KW-0028">Amino-acid biosynthesis</keyword>
<dbReference type="InterPro" id="IPR022278">
    <property type="entry name" value="Pser_aminoTfrase"/>
</dbReference>
<feature type="binding site" evidence="13">
    <location>
        <begin position="246"/>
        <end position="247"/>
    </location>
    <ligand>
        <name>pyridoxal 5'-phosphate</name>
        <dbReference type="ChEBI" id="CHEBI:597326"/>
    </ligand>
</feature>
<feature type="binding site" evidence="13">
    <location>
        <begin position="79"/>
        <end position="80"/>
    </location>
    <ligand>
        <name>pyridoxal 5'-phosphate</name>
        <dbReference type="ChEBI" id="CHEBI:597326"/>
    </ligand>
</feature>
<comment type="similarity">
    <text evidence="3 13">Belongs to the class-V pyridoxal-phosphate-dependent aminotransferase family. SerC subfamily.</text>
</comment>
<dbReference type="InterPro" id="IPR015422">
    <property type="entry name" value="PyrdxlP-dep_Trfase_small"/>
</dbReference>
<dbReference type="PANTHER" id="PTHR21152:SF40">
    <property type="entry name" value="ALANINE--GLYOXYLATE AMINOTRANSFERASE"/>
    <property type="match status" value="1"/>
</dbReference>
<comment type="catalytic activity">
    <reaction evidence="12 13">
        <text>O-phospho-L-serine + 2-oxoglutarate = 3-phosphooxypyruvate + L-glutamate</text>
        <dbReference type="Rhea" id="RHEA:14329"/>
        <dbReference type="ChEBI" id="CHEBI:16810"/>
        <dbReference type="ChEBI" id="CHEBI:18110"/>
        <dbReference type="ChEBI" id="CHEBI:29985"/>
        <dbReference type="ChEBI" id="CHEBI:57524"/>
        <dbReference type="EC" id="2.6.1.52"/>
    </reaction>
</comment>
<keyword evidence="8 13" id="KW-0663">Pyridoxal phosphate</keyword>
<name>A0A1Q2HUZ2_9CORY</name>
<dbReference type="GO" id="GO:0004648">
    <property type="term" value="F:O-phospho-L-serine:2-oxoglutarate aminotransferase activity"/>
    <property type="evidence" value="ECO:0007669"/>
    <property type="project" value="UniProtKB-UniRule"/>
</dbReference>
<dbReference type="GO" id="GO:0008615">
    <property type="term" value="P:pyridoxine biosynthetic process"/>
    <property type="evidence" value="ECO:0007669"/>
    <property type="project" value="UniProtKB-UniRule"/>
</dbReference>
<evidence type="ECO:0000313" key="16">
    <source>
        <dbReference type="Proteomes" id="UP000217209"/>
    </source>
</evidence>
<feature type="binding site" evidence="13">
    <location>
        <position position="103"/>
    </location>
    <ligand>
        <name>pyridoxal 5'-phosphate</name>
        <dbReference type="ChEBI" id="CHEBI:597326"/>
    </ligand>
</feature>
<dbReference type="Pfam" id="PF00266">
    <property type="entry name" value="Aminotran_5"/>
    <property type="match status" value="1"/>
</dbReference>
<keyword evidence="4 13" id="KW-0963">Cytoplasm</keyword>
<protein>
    <recommendedName>
        <fullName evidence="13">Phosphoserine aminotransferase</fullName>
        <ecNumber evidence="13">2.6.1.52</ecNumber>
    </recommendedName>
    <alternativeName>
        <fullName evidence="13">Phosphohydroxythreonine aminotransferase</fullName>
        <shortName evidence="13">PSAT</shortName>
    </alternativeName>
</protein>
<feature type="domain" description="Aminotransferase class V" evidence="14">
    <location>
        <begin position="41"/>
        <end position="330"/>
    </location>
</feature>
<comment type="pathway">
    <text evidence="13">Cofactor biosynthesis; pyridoxine 5'-phosphate biosynthesis; pyridoxine 5'-phosphate from D-erythrose 4-phosphate: step 3/5.</text>
</comment>
<feature type="binding site" evidence="13">
    <location>
        <position position="194"/>
    </location>
    <ligand>
        <name>pyridoxal 5'-phosphate</name>
        <dbReference type="ChEBI" id="CHEBI:597326"/>
    </ligand>
</feature>
<keyword evidence="16" id="KW-1185">Reference proteome</keyword>
<comment type="caution">
    <text evidence="13">Lacks conserved residue(s) required for the propagation of feature annotation.</text>
</comment>
<evidence type="ECO:0000256" key="2">
    <source>
        <dbReference type="ARBA" id="ARBA00005099"/>
    </source>
</evidence>
<dbReference type="AlphaFoldDB" id="A0A1Q2HUZ2"/>
<dbReference type="EC" id="2.6.1.52" evidence="13"/>
<keyword evidence="10 13" id="KW-0718">Serine biosynthesis</keyword>
<evidence type="ECO:0000256" key="1">
    <source>
        <dbReference type="ARBA" id="ARBA00003483"/>
    </source>
</evidence>
<evidence type="ECO:0000256" key="8">
    <source>
        <dbReference type="ARBA" id="ARBA00022898"/>
    </source>
</evidence>
<dbReference type="PANTHER" id="PTHR21152">
    <property type="entry name" value="AMINOTRANSFERASE CLASS V"/>
    <property type="match status" value="1"/>
</dbReference>
<dbReference type="GO" id="GO:0030170">
    <property type="term" value="F:pyridoxal phosphate binding"/>
    <property type="evidence" value="ECO:0007669"/>
    <property type="project" value="UniProtKB-UniRule"/>
</dbReference>
<evidence type="ECO:0000259" key="14">
    <source>
        <dbReference type="Pfam" id="PF00266"/>
    </source>
</evidence>
<dbReference type="GO" id="GO:0004760">
    <property type="term" value="F:L-serine-pyruvate transaminase activity"/>
    <property type="evidence" value="ECO:0007669"/>
    <property type="project" value="TreeGrafter"/>
</dbReference>
<dbReference type="InterPro" id="IPR015424">
    <property type="entry name" value="PyrdxlP-dep_Trfase"/>
</dbReference>
<dbReference type="GO" id="GO:0006564">
    <property type="term" value="P:L-serine biosynthetic process"/>
    <property type="evidence" value="ECO:0007669"/>
    <property type="project" value="UniProtKB-UniRule"/>
</dbReference>
<feature type="binding site" evidence="13">
    <location>
        <position position="45"/>
    </location>
    <ligand>
        <name>L-glutamate</name>
        <dbReference type="ChEBI" id="CHEBI:29985"/>
    </ligand>
</feature>
<proteinExistence type="inferred from homology"/>
<evidence type="ECO:0000256" key="10">
    <source>
        <dbReference type="ARBA" id="ARBA00023299"/>
    </source>
</evidence>
<evidence type="ECO:0000256" key="9">
    <source>
        <dbReference type="ARBA" id="ARBA00023096"/>
    </source>
</evidence>
<evidence type="ECO:0000256" key="6">
    <source>
        <dbReference type="ARBA" id="ARBA00022605"/>
    </source>
</evidence>
<reference evidence="15 16" key="1">
    <citation type="submission" date="2016-12" db="EMBL/GenBank/DDBJ databases">
        <authorList>
            <person name="Song W.-J."/>
            <person name="Kurnit D.M."/>
        </authorList>
    </citation>
    <scope>NUCLEOTIDE SEQUENCE [LARGE SCALE GENOMIC DNA]</scope>
    <source>
        <strain evidence="15 16">DSM 30827</strain>
    </source>
</reference>
<dbReference type="OrthoDB" id="975012at2"/>
<comment type="subcellular location">
    <subcellularLocation>
        <location evidence="13">Cytoplasm</location>
    </subcellularLocation>
</comment>
<comment type="catalytic activity">
    <reaction evidence="11 13">
        <text>4-(phosphooxy)-L-threonine + 2-oxoglutarate = (R)-3-hydroxy-2-oxo-4-phosphooxybutanoate + L-glutamate</text>
        <dbReference type="Rhea" id="RHEA:16573"/>
        <dbReference type="ChEBI" id="CHEBI:16810"/>
        <dbReference type="ChEBI" id="CHEBI:29985"/>
        <dbReference type="ChEBI" id="CHEBI:58452"/>
        <dbReference type="ChEBI" id="CHEBI:58538"/>
        <dbReference type="EC" id="2.6.1.52"/>
    </reaction>
</comment>
<dbReference type="GO" id="GO:0019265">
    <property type="term" value="P:glycine biosynthetic process, by transamination of glyoxylate"/>
    <property type="evidence" value="ECO:0007669"/>
    <property type="project" value="TreeGrafter"/>
</dbReference>
<evidence type="ECO:0000256" key="5">
    <source>
        <dbReference type="ARBA" id="ARBA00022576"/>
    </source>
</evidence>
<dbReference type="GO" id="GO:0008453">
    <property type="term" value="F:alanine-glyoxylate transaminase activity"/>
    <property type="evidence" value="ECO:0007669"/>
    <property type="project" value="TreeGrafter"/>
</dbReference>
<evidence type="ECO:0000256" key="4">
    <source>
        <dbReference type="ARBA" id="ARBA00022490"/>
    </source>
</evidence>
<dbReference type="UniPathway" id="UPA00135">
    <property type="reaction ID" value="UER00197"/>
</dbReference>
<dbReference type="NCBIfam" id="TIGR01366">
    <property type="entry name" value="serC_3"/>
    <property type="match status" value="1"/>
</dbReference>
<feature type="modified residue" description="N6-(pyridoxal phosphate)lysine" evidence="13">
    <location>
        <position position="195"/>
    </location>
</feature>
<dbReference type="InterPro" id="IPR015421">
    <property type="entry name" value="PyrdxlP-dep_Trfase_major"/>
</dbReference>
<evidence type="ECO:0000256" key="11">
    <source>
        <dbReference type="ARBA" id="ARBA00047630"/>
    </source>
</evidence>
<evidence type="ECO:0000256" key="3">
    <source>
        <dbReference type="ARBA" id="ARBA00006904"/>
    </source>
</evidence>
<sequence length="375" mass="39690">MSAYPTLPSDLIPADGRFGCGPSKVRPAQLDAIADGAAIIGTSHRQPAVKDLVGNVREGLSALFNIPEGYEIVLSLGGATAFWDAATFGLIENKSAHLSFGEFSGKFAKASKQAPWLDAPQVVEAEPGTAPQPSQLDGTDADVVAWAHNETSTGAMVPVTRPNTEALVLIDATSGAGGLPVEMAQADVYYFSPQKCFASDGGLWLAAMSPAAIERIAKIKESGRFIPAFLDLQTAVDNSRKNQTYNTPAVATLLMLANQVEWMNDNGGLDGMVARTTANAEALYGWADNHAHATPFVAEPASRSLVVGTIDFDESIDAAELAKALRENGVLDIEPYRKLGRNQLRIGMFPAIDEADITKLTSAVDYLLEQGVGAK</sequence>
<dbReference type="Proteomes" id="UP000217209">
    <property type="component" value="Chromosome"/>
</dbReference>
<gene>
    <name evidence="13 15" type="primary">serC</name>
    <name evidence="15" type="ORF">CGLAU_03435</name>
</gene>
<dbReference type="RefSeq" id="WP_095659478.1">
    <property type="nucleotide sequence ID" value="NZ_CP019688.1"/>
</dbReference>
<comment type="cofactor">
    <cofactor evidence="13">
        <name>pyridoxal 5'-phosphate</name>
        <dbReference type="ChEBI" id="CHEBI:597326"/>
    </cofactor>
    <text evidence="13">Binds 1 pyridoxal phosphate per subunit.</text>
</comment>
<evidence type="ECO:0000256" key="12">
    <source>
        <dbReference type="ARBA" id="ARBA00049007"/>
    </source>
</evidence>
<keyword evidence="5 13" id="KW-0032">Aminotransferase</keyword>
<feature type="binding site" evidence="13">
    <location>
        <position position="151"/>
    </location>
    <ligand>
        <name>pyridoxal 5'-phosphate</name>
        <dbReference type="ChEBI" id="CHEBI:597326"/>
    </ligand>
</feature>
<comment type="subunit">
    <text evidence="13">Homodimer.</text>
</comment>
<evidence type="ECO:0000313" key="15">
    <source>
        <dbReference type="EMBL" id="AQQ14667.1"/>
    </source>
</evidence>
<comment type="pathway">
    <text evidence="2 13">Amino-acid biosynthesis; L-serine biosynthesis; L-serine from 3-phospho-D-glycerate: step 2/3.</text>
</comment>
<keyword evidence="7 13" id="KW-0808">Transferase</keyword>
<dbReference type="KEGG" id="cgv:CGLAU_03435"/>
<dbReference type="UniPathway" id="UPA00244">
    <property type="reaction ID" value="UER00311"/>
</dbReference>
<organism evidence="15 16">
    <name type="scientific">Corynebacterium glaucum</name>
    <dbReference type="NCBI Taxonomy" id="187491"/>
    <lineage>
        <taxon>Bacteria</taxon>
        <taxon>Bacillati</taxon>
        <taxon>Actinomycetota</taxon>
        <taxon>Actinomycetes</taxon>
        <taxon>Mycobacteriales</taxon>
        <taxon>Corynebacteriaceae</taxon>
        <taxon>Corynebacterium</taxon>
    </lineage>
</organism>
<dbReference type="Gene3D" id="3.90.1150.10">
    <property type="entry name" value="Aspartate Aminotransferase, domain 1"/>
    <property type="match status" value="1"/>
</dbReference>
<dbReference type="Gene3D" id="3.40.640.10">
    <property type="entry name" value="Type I PLP-dependent aspartate aminotransferase-like (Major domain)"/>
    <property type="match status" value="1"/>
</dbReference>
<dbReference type="HAMAP" id="MF_00160">
    <property type="entry name" value="SerC_aminotrans_5"/>
    <property type="match status" value="1"/>
</dbReference>
<feature type="binding site" evidence="13">
    <location>
        <position position="171"/>
    </location>
    <ligand>
        <name>pyridoxal 5'-phosphate</name>
        <dbReference type="ChEBI" id="CHEBI:597326"/>
    </ligand>
</feature>
<keyword evidence="9 13" id="KW-0664">Pyridoxine biosynthesis</keyword>
<dbReference type="InterPro" id="IPR006272">
    <property type="entry name" value="Pser_aminoTfrase_mycobac"/>
</dbReference>
<comment type="function">
    <text evidence="1 13">Catalyzes the reversible conversion of 3-phosphohydroxypyruvate to phosphoserine and of 3-hydroxy-2-oxo-4-phosphonooxybutanoate to phosphohydroxythreonine.</text>
</comment>
<dbReference type="EMBL" id="CP019688">
    <property type="protein sequence ID" value="AQQ14667.1"/>
    <property type="molecule type" value="Genomic_DNA"/>
</dbReference>
<evidence type="ECO:0000256" key="13">
    <source>
        <dbReference type="HAMAP-Rule" id="MF_00160"/>
    </source>
</evidence>